<dbReference type="EMBL" id="JAPNKE010000002">
    <property type="protein sequence ID" value="MCY1005925.1"/>
    <property type="molecule type" value="Genomic_DNA"/>
</dbReference>
<feature type="compositionally biased region" description="Low complexity" evidence="1">
    <location>
        <begin position="100"/>
        <end position="113"/>
    </location>
</feature>
<evidence type="ECO:0000256" key="1">
    <source>
        <dbReference type="SAM" id="MobiDB-lite"/>
    </source>
</evidence>
<protein>
    <submittedName>
        <fullName evidence="3">Uncharacterized protein</fullName>
    </submittedName>
</protein>
<gene>
    <name evidence="3" type="ORF">OV079_10170</name>
</gene>
<evidence type="ECO:0000313" key="3">
    <source>
        <dbReference type="EMBL" id="MCY1005925.1"/>
    </source>
</evidence>
<dbReference type="AlphaFoldDB" id="A0A9X3EMI9"/>
<keyword evidence="4" id="KW-1185">Reference proteome</keyword>
<dbReference type="RefSeq" id="WP_267767837.1">
    <property type="nucleotide sequence ID" value="NZ_JAPNKE010000002.1"/>
</dbReference>
<feature type="compositionally biased region" description="Low complexity" evidence="1">
    <location>
        <begin position="77"/>
        <end position="93"/>
    </location>
</feature>
<comment type="caution">
    <text evidence="3">The sequence shown here is derived from an EMBL/GenBank/DDBJ whole genome shotgun (WGS) entry which is preliminary data.</text>
</comment>
<sequence>MVAALPQARRIALAALILAPAIPLATVAARAIAGVVVAYPAALWAAAPAVLAAAILPLVRRTWSQGLVLAPWSSGHSRPGPGAPASRRPGPTRAARRGAGRSSASTRSRPPRS</sequence>
<organism evidence="3 4">
    <name type="scientific">Nannocystis pusilla</name>
    <dbReference type="NCBI Taxonomy" id="889268"/>
    <lineage>
        <taxon>Bacteria</taxon>
        <taxon>Pseudomonadati</taxon>
        <taxon>Myxococcota</taxon>
        <taxon>Polyangia</taxon>
        <taxon>Nannocystales</taxon>
        <taxon>Nannocystaceae</taxon>
        <taxon>Nannocystis</taxon>
    </lineage>
</organism>
<keyword evidence="2" id="KW-0472">Membrane</keyword>
<keyword evidence="2" id="KW-1133">Transmembrane helix</keyword>
<accession>A0A9X3EMI9</accession>
<dbReference type="Proteomes" id="UP001150924">
    <property type="component" value="Unassembled WGS sequence"/>
</dbReference>
<feature type="region of interest" description="Disordered" evidence="1">
    <location>
        <begin position="71"/>
        <end position="113"/>
    </location>
</feature>
<proteinExistence type="predicted"/>
<feature type="transmembrane region" description="Helical" evidence="2">
    <location>
        <begin position="41"/>
        <end position="59"/>
    </location>
</feature>
<evidence type="ECO:0000256" key="2">
    <source>
        <dbReference type="SAM" id="Phobius"/>
    </source>
</evidence>
<keyword evidence="2" id="KW-0812">Transmembrane</keyword>
<reference evidence="3" key="1">
    <citation type="submission" date="2022-11" db="EMBL/GenBank/DDBJ databases">
        <title>Minimal conservation of predation-associated metabolite biosynthetic gene clusters underscores biosynthetic potential of Myxococcota including descriptions for ten novel species: Archangium lansinium sp. nov., Myxococcus landrumus sp. nov., Nannocystis bai.</title>
        <authorList>
            <person name="Ahearne A."/>
            <person name="Stevens C."/>
            <person name="Phillips K."/>
        </authorList>
    </citation>
    <scope>NUCLEOTIDE SEQUENCE</scope>
    <source>
        <strain evidence="3">Na p29</strain>
    </source>
</reference>
<name>A0A9X3EMI9_9BACT</name>
<evidence type="ECO:0000313" key="4">
    <source>
        <dbReference type="Proteomes" id="UP001150924"/>
    </source>
</evidence>